<comment type="caution">
    <text evidence="1">The sequence shown here is derived from an EMBL/GenBank/DDBJ whole genome shotgun (WGS) entry which is preliminary data.</text>
</comment>
<gene>
    <name evidence="1" type="ORF">SDC9_126625</name>
</gene>
<sequence>MKVRVGTSIQGIMHEIMPSDPKKSPSQTRGHVLENDLMGVFPKATI</sequence>
<dbReference type="AlphaFoldDB" id="A0A645CR77"/>
<accession>A0A645CR77</accession>
<protein>
    <submittedName>
        <fullName evidence="1">Uncharacterized protein</fullName>
    </submittedName>
</protein>
<reference evidence="1" key="1">
    <citation type="submission" date="2019-08" db="EMBL/GenBank/DDBJ databases">
        <authorList>
            <person name="Kucharzyk K."/>
            <person name="Murdoch R.W."/>
            <person name="Higgins S."/>
            <person name="Loffler F."/>
        </authorList>
    </citation>
    <scope>NUCLEOTIDE SEQUENCE</scope>
</reference>
<proteinExistence type="predicted"/>
<organism evidence="1">
    <name type="scientific">bioreactor metagenome</name>
    <dbReference type="NCBI Taxonomy" id="1076179"/>
    <lineage>
        <taxon>unclassified sequences</taxon>
        <taxon>metagenomes</taxon>
        <taxon>ecological metagenomes</taxon>
    </lineage>
</organism>
<name>A0A645CR77_9ZZZZ</name>
<dbReference type="EMBL" id="VSSQ01029441">
    <property type="protein sequence ID" value="MPM79586.1"/>
    <property type="molecule type" value="Genomic_DNA"/>
</dbReference>
<evidence type="ECO:0000313" key="1">
    <source>
        <dbReference type="EMBL" id="MPM79586.1"/>
    </source>
</evidence>